<keyword evidence="5" id="KW-0547">Nucleotide-binding</keyword>
<keyword evidence="8" id="KW-0472">Membrane</keyword>
<keyword evidence="11" id="KW-0418">Kinase</keyword>
<keyword evidence="3" id="KW-0812">Transmembrane</keyword>
<dbReference type="InterPro" id="IPR000719">
    <property type="entry name" value="Prot_kinase_dom"/>
</dbReference>
<dbReference type="Proteomes" id="UP000634136">
    <property type="component" value="Unassembled WGS sequence"/>
</dbReference>
<dbReference type="AlphaFoldDB" id="A0A834WFN1"/>
<dbReference type="GO" id="GO:0005524">
    <property type="term" value="F:ATP binding"/>
    <property type="evidence" value="ECO:0007669"/>
    <property type="project" value="UniProtKB-KW"/>
</dbReference>
<evidence type="ECO:0000313" key="12">
    <source>
        <dbReference type="Proteomes" id="UP000634136"/>
    </source>
</evidence>
<protein>
    <submittedName>
        <fullName evidence="11">LysM domain receptor-like kinase 3</fullName>
    </submittedName>
</protein>
<dbReference type="SUPFAM" id="SSF56112">
    <property type="entry name" value="Protein kinase-like (PK-like)"/>
    <property type="match status" value="1"/>
</dbReference>
<dbReference type="InterPro" id="IPR001245">
    <property type="entry name" value="Ser-Thr/Tyr_kinase_cat_dom"/>
</dbReference>
<reference evidence="11" key="1">
    <citation type="submission" date="2020-09" db="EMBL/GenBank/DDBJ databases">
        <title>Genome-Enabled Discovery of Anthraquinone Biosynthesis in Senna tora.</title>
        <authorList>
            <person name="Kang S.-H."/>
            <person name="Pandey R.P."/>
            <person name="Lee C.-M."/>
            <person name="Sim J.-S."/>
            <person name="Jeong J.-T."/>
            <person name="Choi B.-S."/>
            <person name="Jung M."/>
            <person name="Ginzburg D."/>
            <person name="Zhao K."/>
            <person name="Won S.Y."/>
            <person name="Oh T.-J."/>
            <person name="Yu Y."/>
            <person name="Kim N.-H."/>
            <person name="Lee O.R."/>
            <person name="Lee T.-H."/>
            <person name="Bashyal P."/>
            <person name="Kim T.-S."/>
            <person name="Lee W.-H."/>
            <person name="Kawkins C."/>
            <person name="Kim C.-K."/>
            <person name="Kim J.S."/>
            <person name="Ahn B.O."/>
            <person name="Rhee S.Y."/>
            <person name="Sohng J.K."/>
        </authorList>
    </citation>
    <scope>NUCLEOTIDE SEQUENCE</scope>
    <source>
        <tissue evidence="11">Leaf</tissue>
    </source>
</reference>
<evidence type="ECO:0000313" key="11">
    <source>
        <dbReference type="EMBL" id="KAF7815374.1"/>
    </source>
</evidence>
<proteinExistence type="predicted"/>
<dbReference type="FunFam" id="1.10.510.10:FF:000468">
    <property type="entry name" value="PTI1-like tyrosine-protein kinase 3"/>
    <property type="match status" value="1"/>
</dbReference>
<dbReference type="OrthoDB" id="4062651at2759"/>
<evidence type="ECO:0000256" key="1">
    <source>
        <dbReference type="ARBA" id="ARBA00004162"/>
    </source>
</evidence>
<name>A0A834WFN1_9FABA</name>
<evidence type="ECO:0000256" key="3">
    <source>
        <dbReference type="ARBA" id="ARBA00022692"/>
    </source>
</evidence>
<keyword evidence="6" id="KW-0067">ATP-binding</keyword>
<organism evidence="11 12">
    <name type="scientific">Senna tora</name>
    <dbReference type="NCBI Taxonomy" id="362788"/>
    <lineage>
        <taxon>Eukaryota</taxon>
        <taxon>Viridiplantae</taxon>
        <taxon>Streptophyta</taxon>
        <taxon>Embryophyta</taxon>
        <taxon>Tracheophyta</taxon>
        <taxon>Spermatophyta</taxon>
        <taxon>Magnoliopsida</taxon>
        <taxon>eudicotyledons</taxon>
        <taxon>Gunneridae</taxon>
        <taxon>Pentapetalae</taxon>
        <taxon>rosids</taxon>
        <taxon>fabids</taxon>
        <taxon>Fabales</taxon>
        <taxon>Fabaceae</taxon>
        <taxon>Caesalpinioideae</taxon>
        <taxon>Cassia clade</taxon>
        <taxon>Senna</taxon>
    </lineage>
</organism>
<evidence type="ECO:0000256" key="9">
    <source>
        <dbReference type="ARBA" id="ARBA00023157"/>
    </source>
</evidence>
<comment type="subcellular location">
    <subcellularLocation>
        <location evidence="1">Cell membrane</location>
        <topology evidence="1">Single-pass membrane protein</topology>
    </subcellularLocation>
</comment>
<evidence type="ECO:0000256" key="6">
    <source>
        <dbReference type="ARBA" id="ARBA00022840"/>
    </source>
</evidence>
<evidence type="ECO:0000256" key="8">
    <source>
        <dbReference type="ARBA" id="ARBA00023136"/>
    </source>
</evidence>
<dbReference type="GO" id="GO:0005886">
    <property type="term" value="C:plasma membrane"/>
    <property type="evidence" value="ECO:0007669"/>
    <property type="project" value="UniProtKB-SubCell"/>
</dbReference>
<dbReference type="GO" id="GO:0019199">
    <property type="term" value="F:transmembrane receptor protein kinase activity"/>
    <property type="evidence" value="ECO:0007669"/>
    <property type="project" value="InterPro"/>
</dbReference>
<keyword evidence="4" id="KW-0732">Signal</keyword>
<dbReference type="SMART" id="SM00220">
    <property type="entry name" value="S_TKc"/>
    <property type="match status" value="1"/>
</dbReference>
<keyword evidence="7" id="KW-1133">Transmembrane helix</keyword>
<evidence type="ECO:0000259" key="10">
    <source>
        <dbReference type="PROSITE" id="PS50011"/>
    </source>
</evidence>
<dbReference type="PANTHER" id="PTHR46204">
    <property type="entry name" value="CHITIN ELICITOR RECEPTOR KINASE 1-RELATED"/>
    <property type="match status" value="1"/>
</dbReference>
<accession>A0A834WFN1</accession>
<evidence type="ECO:0000256" key="5">
    <source>
        <dbReference type="ARBA" id="ARBA00022741"/>
    </source>
</evidence>
<keyword evidence="11" id="KW-0675">Receptor</keyword>
<dbReference type="PANTHER" id="PTHR46204:SF12">
    <property type="entry name" value="LYSM RECEPTOR KINASE K1B"/>
    <property type="match status" value="1"/>
</dbReference>
<gene>
    <name evidence="11" type="ORF">G2W53_029343</name>
</gene>
<dbReference type="InterPro" id="IPR011009">
    <property type="entry name" value="Kinase-like_dom_sf"/>
</dbReference>
<evidence type="ECO:0000256" key="7">
    <source>
        <dbReference type="ARBA" id="ARBA00022989"/>
    </source>
</evidence>
<keyword evidence="12" id="KW-1185">Reference proteome</keyword>
<feature type="domain" description="Protein kinase" evidence="10">
    <location>
        <begin position="1"/>
        <end position="255"/>
    </location>
</feature>
<dbReference type="GO" id="GO:0045087">
    <property type="term" value="P:innate immune response"/>
    <property type="evidence" value="ECO:0007669"/>
    <property type="project" value="InterPro"/>
</dbReference>
<sequence length="262" mass="29324">MGLHSFCQYLFVLECTVRLIGYCVEGSLFLVYEYIENGNLRQHLRDSGRDPMPWSIRVRIALDSARGLEYIHEHTVPVYIHRDIKSENILIDKNYCGKVADFGLTKLTEVGNSSIPTSNIMGTFGYMPPENAYGSVSPKLDVYAFGVVLYELISAKEAVIKDSESGSGMKGLVSLFEKAFEQPDPKEDLKKLIDPRLGDDYSIDSVHKMAQLAQVCTDSDPQRRPSMRSIVVALMALSSTTMDWDIASFHQHPTISSLMSGR</sequence>
<keyword evidence="2" id="KW-1003">Cell membrane</keyword>
<dbReference type="EMBL" id="JAAIUW010000009">
    <property type="protein sequence ID" value="KAF7815374.1"/>
    <property type="molecule type" value="Genomic_DNA"/>
</dbReference>
<dbReference type="PROSITE" id="PS00108">
    <property type="entry name" value="PROTEIN_KINASE_ST"/>
    <property type="match status" value="1"/>
</dbReference>
<dbReference type="Pfam" id="PF07714">
    <property type="entry name" value="PK_Tyr_Ser-Thr"/>
    <property type="match status" value="1"/>
</dbReference>
<comment type="caution">
    <text evidence="11">The sequence shown here is derived from an EMBL/GenBank/DDBJ whole genome shotgun (WGS) entry which is preliminary data.</text>
</comment>
<keyword evidence="9" id="KW-1015">Disulfide bond</keyword>
<dbReference type="PIRSF" id="PIRSF000654">
    <property type="entry name" value="Integrin-linked_kinase"/>
    <property type="match status" value="1"/>
</dbReference>
<dbReference type="InterPro" id="IPR008271">
    <property type="entry name" value="Ser/Thr_kinase_AS"/>
</dbReference>
<evidence type="ECO:0000256" key="2">
    <source>
        <dbReference type="ARBA" id="ARBA00022475"/>
    </source>
</evidence>
<dbReference type="Gene3D" id="1.10.510.10">
    <property type="entry name" value="Transferase(Phosphotransferase) domain 1"/>
    <property type="match status" value="1"/>
</dbReference>
<dbReference type="PROSITE" id="PS50011">
    <property type="entry name" value="PROTEIN_KINASE_DOM"/>
    <property type="match status" value="1"/>
</dbReference>
<keyword evidence="11" id="KW-0808">Transferase</keyword>
<dbReference type="InterPro" id="IPR044812">
    <property type="entry name" value="CERK1/LYK3-like"/>
</dbReference>
<evidence type="ECO:0000256" key="4">
    <source>
        <dbReference type="ARBA" id="ARBA00022729"/>
    </source>
</evidence>